<dbReference type="PANTHER" id="PTHR33121:SF15">
    <property type="entry name" value="BLUE LIGHT- AND TEMPERATURE-REGULATED ANTIREPRESSOR BLUF"/>
    <property type="match status" value="1"/>
</dbReference>
<keyword evidence="3" id="KW-1185">Reference proteome</keyword>
<dbReference type="AlphaFoldDB" id="A0A562QKK5"/>
<dbReference type="EMBL" id="VLKY01000002">
    <property type="protein sequence ID" value="TWI57297.1"/>
    <property type="molecule type" value="Genomic_DNA"/>
</dbReference>
<dbReference type="GO" id="GO:0071111">
    <property type="term" value="F:cyclic-guanylate-specific phosphodiesterase activity"/>
    <property type="evidence" value="ECO:0007669"/>
    <property type="project" value="InterPro"/>
</dbReference>
<feature type="domain" description="EAL" evidence="1">
    <location>
        <begin position="25"/>
        <end position="272"/>
    </location>
</feature>
<organism evidence="2 3">
    <name type="scientific">Pseudomonas duriflava</name>
    <dbReference type="NCBI Taxonomy" id="459528"/>
    <lineage>
        <taxon>Bacteria</taxon>
        <taxon>Pseudomonadati</taxon>
        <taxon>Pseudomonadota</taxon>
        <taxon>Gammaproteobacteria</taxon>
        <taxon>Pseudomonadales</taxon>
        <taxon>Pseudomonadaceae</taxon>
        <taxon>Pseudomonas</taxon>
    </lineage>
</organism>
<evidence type="ECO:0000313" key="3">
    <source>
        <dbReference type="Proteomes" id="UP000316905"/>
    </source>
</evidence>
<accession>A0A562QKK5</accession>
<gene>
    <name evidence="2" type="ORF">IQ22_00512</name>
</gene>
<sequence>MHRAFIFTPAFGTTMTTFFPKELTQPTRCQGCQQSEPLNFDFSFAFQPIVDVESRRIFAHEALIRGPEGQGALSVLERVNDQNRYRFDQRCRTQAIANASALGMQEKLSINFLPNAVYRPELCIRSTLEAAQAHNFPLERLIFETVESEHMSNNKHLTHILREYRQFGFMTAIDDFGAGHSGLNLLADFQPDLIKLDMALIRNIDRDAVRQAIVRGIVSICTELNVRIIAEGIETSAERDCLRDHGIMLMQGYFFAKPAFNTLALIDTQTWGH</sequence>
<reference evidence="2 3" key="1">
    <citation type="journal article" date="2015" name="Stand. Genomic Sci.">
        <title>Genomic Encyclopedia of Bacterial and Archaeal Type Strains, Phase III: the genomes of soil and plant-associated and newly described type strains.</title>
        <authorList>
            <person name="Whitman W.B."/>
            <person name="Woyke T."/>
            <person name="Klenk H.P."/>
            <person name="Zhou Y."/>
            <person name="Lilburn T.G."/>
            <person name="Beck B.J."/>
            <person name="De Vos P."/>
            <person name="Vandamme P."/>
            <person name="Eisen J.A."/>
            <person name="Garrity G."/>
            <person name="Hugenholtz P."/>
            <person name="Kyrpides N.C."/>
        </authorList>
    </citation>
    <scope>NUCLEOTIDE SEQUENCE [LARGE SCALE GENOMIC DNA]</scope>
    <source>
        <strain evidence="2 3">CGMCC 1.6858</strain>
    </source>
</reference>
<proteinExistence type="predicted"/>
<name>A0A562QKK5_9PSED</name>
<dbReference type="Proteomes" id="UP000316905">
    <property type="component" value="Unassembled WGS sequence"/>
</dbReference>
<dbReference type="PANTHER" id="PTHR33121">
    <property type="entry name" value="CYCLIC DI-GMP PHOSPHODIESTERASE PDEF"/>
    <property type="match status" value="1"/>
</dbReference>
<evidence type="ECO:0000313" key="2">
    <source>
        <dbReference type="EMBL" id="TWI57297.1"/>
    </source>
</evidence>
<dbReference type="InterPro" id="IPR050706">
    <property type="entry name" value="Cyclic-di-GMP_PDE-like"/>
</dbReference>
<dbReference type="SMART" id="SM00052">
    <property type="entry name" value="EAL"/>
    <property type="match status" value="1"/>
</dbReference>
<evidence type="ECO:0000259" key="1">
    <source>
        <dbReference type="PROSITE" id="PS50883"/>
    </source>
</evidence>
<dbReference type="InterPro" id="IPR001633">
    <property type="entry name" value="EAL_dom"/>
</dbReference>
<dbReference type="Gene3D" id="3.20.20.450">
    <property type="entry name" value="EAL domain"/>
    <property type="match status" value="1"/>
</dbReference>
<comment type="caution">
    <text evidence="2">The sequence shown here is derived from an EMBL/GenBank/DDBJ whole genome shotgun (WGS) entry which is preliminary data.</text>
</comment>
<dbReference type="SUPFAM" id="SSF141868">
    <property type="entry name" value="EAL domain-like"/>
    <property type="match status" value="1"/>
</dbReference>
<dbReference type="InterPro" id="IPR035919">
    <property type="entry name" value="EAL_sf"/>
</dbReference>
<dbReference type="CDD" id="cd01948">
    <property type="entry name" value="EAL"/>
    <property type="match status" value="1"/>
</dbReference>
<dbReference type="PROSITE" id="PS50883">
    <property type="entry name" value="EAL"/>
    <property type="match status" value="1"/>
</dbReference>
<dbReference type="Pfam" id="PF00563">
    <property type="entry name" value="EAL"/>
    <property type="match status" value="1"/>
</dbReference>
<protein>
    <submittedName>
        <fullName evidence="2">EAL domain-containing protein (Putative c-di-GMP-specific phosphodiesterase class I)</fullName>
    </submittedName>
</protein>